<name>A0A0F0CMK9_9BACT</name>
<protein>
    <submittedName>
        <fullName evidence="2">KilA-N, DNA-binding domain protein</fullName>
    </submittedName>
</protein>
<sequence>MNKPKKESTDLSLVNDDKTQFKIDIKSKIFVFRDKQVMVDRDLAELYRVGTKRLNEQVKRNIERFPEEFRFQLSKNEKDELVANCDRFGSFKHSTTNPYVFTEQGVAMLSAVLHSKTAIDMSIKIIKTFVEMRKFIIKNVEIFQRLDKLELKQIEHINQSDKNFKILFDALENNSLKAKQGIFYDGQIFDAYQLISDIIRSAKKAIVLIDNYVDDSVLKLLSKRHKGVTAIIYSKNITETLKQDIEKYNSQYAEIVLKELKTAHDRFIIIDKKLVYHFGASLKDAGKKWFAFSRLSINAQEILDRL</sequence>
<proteinExistence type="predicted"/>
<accession>A0A0F0CMK9</accession>
<dbReference type="InterPro" id="IPR018873">
    <property type="entry name" value="KilA-N_DNA-bd_domain"/>
</dbReference>
<gene>
    <name evidence="2" type="ORF">OMAG_001548</name>
</gene>
<evidence type="ECO:0000313" key="3">
    <source>
        <dbReference type="Proteomes" id="UP000033428"/>
    </source>
</evidence>
<comment type="caution">
    <text evidence="2">The sequence shown here is derived from an EMBL/GenBank/DDBJ whole genome shotgun (WGS) entry which is preliminary data.</text>
</comment>
<dbReference type="Pfam" id="PF10543">
    <property type="entry name" value="ORF6N"/>
    <property type="match status" value="1"/>
</dbReference>
<reference evidence="2 3" key="1">
    <citation type="submission" date="2015-02" db="EMBL/GenBank/DDBJ databases">
        <title>Single-cell genomics of uncultivated deep-branching MTB reveals a conserved set of magnetosome genes.</title>
        <authorList>
            <person name="Kolinko S."/>
            <person name="Richter M."/>
            <person name="Glockner F.O."/>
            <person name="Brachmann A."/>
            <person name="Schuler D."/>
        </authorList>
    </citation>
    <scope>NUCLEOTIDE SEQUENCE [LARGE SCALE GENOMIC DNA]</scope>
    <source>
        <strain evidence="2">SKK-01</strain>
    </source>
</reference>
<dbReference type="Proteomes" id="UP000033428">
    <property type="component" value="Unassembled WGS sequence"/>
</dbReference>
<feature type="domain" description="KilA-N DNA-binding" evidence="1">
    <location>
        <begin position="27"/>
        <end position="112"/>
    </location>
</feature>
<dbReference type="PATRIC" id="fig|1609969.3.peg.1664"/>
<dbReference type="AlphaFoldDB" id="A0A0F0CMK9"/>
<evidence type="ECO:0000259" key="1">
    <source>
        <dbReference type="Pfam" id="PF10543"/>
    </source>
</evidence>
<evidence type="ECO:0000313" key="2">
    <source>
        <dbReference type="EMBL" id="KJJ84588.1"/>
    </source>
</evidence>
<dbReference type="EMBL" id="JYNY01000330">
    <property type="protein sequence ID" value="KJJ84588.1"/>
    <property type="molecule type" value="Genomic_DNA"/>
</dbReference>
<keyword evidence="2" id="KW-0238">DNA-binding</keyword>
<keyword evidence="3" id="KW-1185">Reference proteome</keyword>
<organism evidence="2 3">
    <name type="scientific">Candidatus Omnitrophus magneticus</name>
    <dbReference type="NCBI Taxonomy" id="1609969"/>
    <lineage>
        <taxon>Bacteria</taxon>
        <taxon>Pseudomonadati</taxon>
        <taxon>Candidatus Omnitrophota</taxon>
        <taxon>Candidatus Omnitrophus</taxon>
    </lineage>
</organism>
<dbReference type="GO" id="GO:0003677">
    <property type="term" value="F:DNA binding"/>
    <property type="evidence" value="ECO:0007669"/>
    <property type="project" value="UniProtKB-KW"/>
</dbReference>